<protein>
    <submittedName>
        <fullName evidence="2">Uncharacterized protein</fullName>
    </submittedName>
</protein>
<evidence type="ECO:0000313" key="2">
    <source>
        <dbReference type="EMBL" id="AXF86125.1"/>
    </source>
</evidence>
<evidence type="ECO:0000256" key="1">
    <source>
        <dbReference type="SAM" id="MobiDB-lite"/>
    </source>
</evidence>
<evidence type="ECO:0000313" key="3">
    <source>
        <dbReference type="Proteomes" id="UP000252182"/>
    </source>
</evidence>
<proteinExistence type="predicted"/>
<dbReference type="Proteomes" id="UP000252182">
    <property type="component" value="Chromosome"/>
</dbReference>
<dbReference type="AlphaFoldDB" id="A0A345DCN7"/>
<gene>
    <name evidence="2" type="ORF">DTO96_101866</name>
</gene>
<name>A0A345DCN7_9BURK</name>
<keyword evidence="3" id="KW-1185">Reference proteome</keyword>
<sequence length="127" mass="14455">MGKPKKFIIPASVPRNPLVAAAKLRRAGSHRPSQKAERQQQARALRQQLKKIKSPVDDDGAFLSGSLHFTAFDDTNAKKHSTYQDITCAAQRHQFGLDIYHHGLCMRFHTLHLIQRTRLAHTLHSRK</sequence>
<reference evidence="3" key="1">
    <citation type="submission" date="2018-07" db="EMBL/GenBank/DDBJ databases">
        <authorList>
            <person name="Kim H."/>
        </authorList>
    </citation>
    <scope>NUCLEOTIDE SEQUENCE [LARGE SCALE GENOMIC DNA]</scope>
    <source>
        <strain evidence="3">F02</strain>
    </source>
</reference>
<organism evidence="2 3">
    <name type="scientific">Ephemeroptericola cinctiostellae</name>
    <dbReference type="NCBI Taxonomy" id="2268024"/>
    <lineage>
        <taxon>Bacteria</taxon>
        <taxon>Pseudomonadati</taxon>
        <taxon>Pseudomonadota</taxon>
        <taxon>Betaproteobacteria</taxon>
        <taxon>Burkholderiales</taxon>
        <taxon>Burkholderiaceae</taxon>
        <taxon>Ephemeroptericola</taxon>
    </lineage>
</organism>
<accession>A0A345DCN7</accession>
<feature type="compositionally biased region" description="Basic residues" evidence="1">
    <location>
        <begin position="24"/>
        <end position="33"/>
    </location>
</feature>
<dbReference type="EMBL" id="CP031124">
    <property type="protein sequence ID" value="AXF86125.1"/>
    <property type="molecule type" value="Genomic_DNA"/>
</dbReference>
<feature type="region of interest" description="Disordered" evidence="1">
    <location>
        <begin position="24"/>
        <end position="47"/>
    </location>
</feature>
<dbReference type="KEGG" id="hyf:DTO96_101866"/>